<dbReference type="RefSeq" id="WP_039352907.1">
    <property type="nucleotide sequence ID" value="NZ_FOLA01000009.1"/>
</dbReference>
<protein>
    <recommendedName>
        <fullName evidence="1">Glycosyl transferase family 1 domain-containing protein</fullName>
    </recommendedName>
</protein>
<evidence type="ECO:0000313" key="3">
    <source>
        <dbReference type="Proteomes" id="UP000031473"/>
    </source>
</evidence>
<proteinExistence type="predicted"/>
<accession>A0A0C1FKQ8</accession>
<dbReference type="EMBL" id="JSYL01000007">
    <property type="protein sequence ID" value="KIA88524.1"/>
    <property type="molecule type" value="Genomic_DNA"/>
</dbReference>
<reference evidence="2 3" key="1">
    <citation type="submission" date="2014-10" db="EMBL/GenBank/DDBJ databases">
        <title>Kaistella jeonii genome.</title>
        <authorList>
            <person name="Clayton J.T."/>
            <person name="Newman J.D."/>
        </authorList>
    </citation>
    <scope>NUCLEOTIDE SEQUENCE [LARGE SCALE GENOMIC DNA]</scope>
    <source>
        <strain evidence="2 3">DSM 17048</strain>
    </source>
</reference>
<evidence type="ECO:0000259" key="1">
    <source>
        <dbReference type="Pfam" id="PF00534"/>
    </source>
</evidence>
<dbReference type="CDD" id="cd03801">
    <property type="entry name" value="GT4_PimA-like"/>
    <property type="match status" value="1"/>
</dbReference>
<dbReference type="SUPFAM" id="SSF53756">
    <property type="entry name" value="UDP-Glycosyltransferase/glycogen phosphorylase"/>
    <property type="match status" value="1"/>
</dbReference>
<dbReference type="PANTHER" id="PTHR46401">
    <property type="entry name" value="GLYCOSYLTRANSFERASE WBBK-RELATED"/>
    <property type="match status" value="1"/>
</dbReference>
<dbReference type="Pfam" id="PF00534">
    <property type="entry name" value="Glycos_transf_1"/>
    <property type="match status" value="1"/>
</dbReference>
<dbReference type="PANTHER" id="PTHR46401:SF8">
    <property type="entry name" value="BLL6006 PROTEIN"/>
    <property type="match status" value="1"/>
</dbReference>
<dbReference type="STRING" id="266749.SAMN05421876_10928"/>
<dbReference type="Proteomes" id="UP000031473">
    <property type="component" value="Unassembled WGS sequence"/>
</dbReference>
<dbReference type="GO" id="GO:0016757">
    <property type="term" value="F:glycosyltransferase activity"/>
    <property type="evidence" value="ECO:0007669"/>
    <property type="project" value="InterPro"/>
</dbReference>
<dbReference type="AlphaFoldDB" id="A0A0C1FKQ8"/>
<sequence>MKQNIKVGYLCFQNPENKRIWSGTHYTLMMAIKNVGFEVVNLSPIELPRSYHRLLTVYNKIHRIFSKKQINEEYTFLLAYFSSRHFHKVIAANKIDVLFCPAATAAIPFLKTRIPIIFFNDTTYDQLKNYYSNEPKFSKFSDFESSLVQKLALKKADRVLFSSTWAKNFAVRFYNLRITKVDTAILGSNLPIPPIIIKKDFTEEIVFLFVGVVWERKGGQIVLSTLEHLSNKGYNVKMIVVGAKPPVESPLIKYVGFLDKNLPEDEKKLSEYFRTSHFLFVPSRAECYGIVFSEASAFGLLVISTDTGGISSIIKNKKNGFLLPISADFVDYSHLIENLLTNPVELQKLSLECREIYDQKLDWRNFGATFTTCCHDI</sequence>
<dbReference type="Gene3D" id="3.40.50.2000">
    <property type="entry name" value="Glycogen Phosphorylase B"/>
    <property type="match status" value="2"/>
</dbReference>
<organism evidence="2 3">
    <name type="scientific">Kaistella jeonii</name>
    <dbReference type="NCBI Taxonomy" id="266749"/>
    <lineage>
        <taxon>Bacteria</taxon>
        <taxon>Pseudomonadati</taxon>
        <taxon>Bacteroidota</taxon>
        <taxon>Flavobacteriia</taxon>
        <taxon>Flavobacteriales</taxon>
        <taxon>Weeksellaceae</taxon>
        <taxon>Chryseobacterium group</taxon>
        <taxon>Kaistella</taxon>
    </lineage>
</organism>
<dbReference type="OrthoDB" id="139410at2"/>
<keyword evidence="3" id="KW-1185">Reference proteome</keyword>
<evidence type="ECO:0000313" key="2">
    <source>
        <dbReference type="EMBL" id="KIA88524.1"/>
    </source>
</evidence>
<dbReference type="InterPro" id="IPR001296">
    <property type="entry name" value="Glyco_trans_1"/>
</dbReference>
<comment type="caution">
    <text evidence="2">The sequence shown here is derived from an EMBL/GenBank/DDBJ whole genome shotgun (WGS) entry which is preliminary data.</text>
</comment>
<gene>
    <name evidence="2" type="ORF">OA86_10885</name>
</gene>
<name>A0A0C1FKQ8_9FLAO</name>
<feature type="domain" description="Glycosyl transferase family 1" evidence="1">
    <location>
        <begin position="202"/>
        <end position="347"/>
    </location>
</feature>